<name>A0A2P2K6X4_RHIMU</name>
<accession>A0A2P2K6X4</accession>
<protein>
    <submittedName>
        <fullName evidence="1">Uncharacterized protein</fullName>
    </submittedName>
</protein>
<organism evidence="1">
    <name type="scientific">Rhizophora mucronata</name>
    <name type="common">Asiatic mangrove</name>
    <dbReference type="NCBI Taxonomy" id="61149"/>
    <lineage>
        <taxon>Eukaryota</taxon>
        <taxon>Viridiplantae</taxon>
        <taxon>Streptophyta</taxon>
        <taxon>Embryophyta</taxon>
        <taxon>Tracheophyta</taxon>
        <taxon>Spermatophyta</taxon>
        <taxon>Magnoliopsida</taxon>
        <taxon>eudicotyledons</taxon>
        <taxon>Gunneridae</taxon>
        <taxon>Pentapetalae</taxon>
        <taxon>rosids</taxon>
        <taxon>fabids</taxon>
        <taxon>Malpighiales</taxon>
        <taxon>Rhizophoraceae</taxon>
        <taxon>Rhizophora</taxon>
    </lineage>
</organism>
<dbReference type="AlphaFoldDB" id="A0A2P2K6X4"/>
<reference evidence="1" key="1">
    <citation type="submission" date="2018-02" db="EMBL/GenBank/DDBJ databases">
        <title>Rhizophora mucronata_Transcriptome.</title>
        <authorList>
            <person name="Meera S.P."/>
            <person name="Sreeshan A."/>
            <person name="Augustine A."/>
        </authorList>
    </citation>
    <scope>NUCLEOTIDE SEQUENCE</scope>
    <source>
        <tissue evidence="1">Leaf</tissue>
    </source>
</reference>
<dbReference type="EMBL" id="GGEC01021016">
    <property type="protein sequence ID" value="MBX01500.1"/>
    <property type="molecule type" value="Transcribed_RNA"/>
</dbReference>
<sequence>MEAKIGKFLESVTNFFTGADQIPWCDRDIVAVSSYLGPHFRGFVKISRF</sequence>
<evidence type="ECO:0000313" key="1">
    <source>
        <dbReference type="EMBL" id="MBX01500.1"/>
    </source>
</evidence>
<proteinExistence type="predicted"/>